<evidence type="ECO:0000313" key="3">
    <source>
        <dbReference type="Proteomes" id="UP000694425"/>
    </source>
</evidence>
<feature type="chain" id="PRO_5034533872" evidence="1">
    <location>
        <begin position="31"/>
        <end position="207"/>
    </location>
</feature>
<sequence>GEPETKIATGRGRFLSLVFVLALFSIQNQKKFCCTKERWDYLRSDGYLHFQMTRLNQLSGLNPRQKHPGFSAIASRYHRYCFDIMEKELKDLLTEGNGSLSMMIIYLGMSPGDRKNGKVNLIKERIHEIFLPLFIFMAKRHPRSFLSGSKGSSMYIYYMLLLYYREEILPTLLQNFPYLYLLQPQTPSLPSAPNFLNPGQPQETASN</sequence>
<evidence type="ECO:0000256" key="1">
    <source>
        <dbReference type="SAM" id="SignalP"/>
    </source>
</evidence>
<proteinExistence type="predicted"/>
<protein>
    <submittedName>
        <fullName evidence="2">Uncharacterized protein</fullName>
    </submittedName>
</protein>
<reference evidence="2" key="1">
    <citation type="submission" date="2025-08" db="UniProtKB">
        <authorList>
            <consortium name="Ensembl"/>
        </authorList>
    </citation>
    <scope>IDENTIFICATION</scope>
</reference>
<feature type="signal peptide" evidence="1">
    <location>
        <begin position="1"/>
        <end position="30"/>
    </location>
</feature>
<keyword evidence="1" id="KW-0732">Signal</keyword>
<organism evidence="2 3">
    <name type="scientific">Neovison vison</name>
    <name type="common">American mink</name>
    <name type="synonym">Mustela vison</name>
    <dbReference type="NCBI Taxonomy" id="452646"/>
    <lineage>
        <taxon>Eukaryota</taxon>
        <taxon>Metazoa</taxon>
        <taxon>Chordata</taxon>
        <taxon>Craniata</taxon>
        <taxon>Vertebrata</taxon>
        <taxon>Euteleostomi</taxon>
        <taxon>Mammalia</taxon>
        <taxon>Eutheria</taxon>
        <taxon>Laurasiatheria</taxon>
        <taxon>Carnivora</taxon>
        <taxon>Caniformia</taxon>
        <taxon>Musteloidea</taxon>
        <taxon>Mustelidae</taxon>
        <taxon>Mustelinae</taxon>
        <taxon>Neogale</taxon>
    </lineage>
</organism>
<name>A0A8C7AXI9_NEOVI</name>
<accession>A0A8C7AXI9</accession>
<keyword evidence="3" id="KW-1185">Reference proteome</keyword>
<evidence type="ECO:0000313" key="2">
    <source>
        <dbReference type="Ensembl" id="ENSNVIP00000010877.1"/>
    </source>
</evidence>
<dbReference type="Gene3D" id="3.40.30.10">
    <property type="entry name" value="Glutaredoxin"/>
    <property type="match status" value="1"/>
</dbReference>
<dbReference type="Gene3D" id="1.20.1050.10">
    <property type="match status" value="1"/>
</dbReference>
<dbReference type="AlphaFoldDB" id="A0A8C7AXI9"/>
<reference evidence="2" key="2">
    <citation type="submission" date="2025-09" db="UniProtKB">
        <authorList>
            <consortium name="Ensembl"/>
        </authorList>
    </citation>
    <scope>IDENTIFICATION</scope>
</reference>
<dbReference type="Proteomes" id="UP000694425">
    <property type="component" value="Unplaced"/>
</dbReference>
<dbReference type="Ensembl" id="ENSNVIT00000012742.1">
    <property type="protein sequence ID" value="ENSNVIP00000010877.1"/>
    <property type="gene ID" value="ENSNVIG00000008592.1"/>
</dbReference>